<evidence type="ECO:0000313" key="1">
    <source>
        <dbReference type="EMBL" id="AQV92670.1"/>
    </source>
</evidence>
<organism evidence="1 2">
    <name type="scientific">Cupriavidus necator</name>
    <name type="common">Alcaligenes eutrophus</name>
    <name type="synonym">Ralstonia eutropha</name>
    <dbReference type="NCBI Taxonomy" id="106590"/>
    <lineage>
        <taxon>Bacteria</taxon>
        <taxon>Pseudomonadati</taxon>
        <taxon>Pseudomonadota</taxon>
        <taxon>Betaproteobacteria</taxon>
        <taxon>Burkholderiales</taxon>
        <taxon>Burkholderiaceae</taxon>
        <taxon>Cupriavidus</taxon>
    </lineage>
</organism>
<evidence type="ECO:0000313" key="2">
    <source>
        <dbReference type="Proteomes" id="UP000189627"/>
    </source>
</evidence>
<protein>
    <submittedName>
        <fullName evidence="1">Uncharacterized protein</fullName>
    </submittedName>
</protein>
<dbReference type="OrthoDB" id="8910207at2"/>
<reference evidence="2" key="1">
    <citation type="submission" date="2017-02" db="EMBL/GenBank/DDBJ databases">
        <title>Complete genome sequence of Cupriavidus necator strain NH9, a 3-chlorobenzoate degrader.</title>
        <authorList>
            <person name="Moriuchi R."/>
            <person name="Dohra H."/>
            <person name="Ogawa N."/>
        </authorList>
    </citation>
    <scope>NUCLEOTIDE SEQUENCE [LARGE SCALE GENOMIC DNA]</scope>
    <source>
        <strain evidence="2">NH9</strain>
    </source>
</reference>
<dbReference type="AlphaFoldDB" id="A0A1U9UJ95"/>
<accession>A0A1U9UJ95</accession>
<dbReference type="RefSeq" id="WP_078195133.1">
    <property type="nucleotide sequence ID" value="NZ_CP017757.2"/>
</dbReference>
<dbReference type="Proteomes" id="UP000189627">
    <property type="component" value="Chromosome 1"/>
</dbReference>
<dbReference type="KEGG" id="cuh:BJN34_02035"/>
<proteinExistence type="predicted"/>
<sequence length="109" mass="12296">MNLNDVPDDFPQPWLPAVVPGGQPKVGATLSWNVYVGGQTPEGRFERWFICEDLAQQLLLVAQSDAAKHPHHSPDETLGRVRVSVARKGWVSPAELDWLLQRMKTLLQW</sequence>
<name>A0A1U9UJ95_CUPNE</name>
<gene>
    <name evidence="1" type="ORF">BJN34_02035</name>
</gene>
<dbReference type="EMBL" id="CP017757">
    <property type="protein sequence ID" value="AQV92670.1"/>
    <property type="molecule type" value="Genomic_DNA"/>
</dbReference>